<evidence type="ECO:0000259" key="2">
    <source>
        <dbReference type="Pfam" id="PF08376"/>
    </source>
</evidence>
<dbReference type="AlphaFoldDB" id="A0A2U2BUJ7"/>
<dbReference type="EMBL" id="QEXV01000003">
    <property type="protein sequence ID" value="PWE17706.1"/>
    <property type="molecule type" value="Genomic_DNA"/>
</dbReference>
<proteinExistence type="predicted"/>
<feature type="transmembrane region" description="Helical" evidence="1">
    <location>
        <begin position="16"/>
        <end position="36"/>
    </location>
</feature>
<accession>A0A2U2BUJ7</accession>
<dbReference type="InterPro" id="IPR013587">
    <property type="entry name" value="Nitrate/nitrite_sensing"/>
</dbReference>
<gene>
    <name evidence="3" type="ORF">DDZ18_08595</name>
</gene>
<comment type="caution">
    <text evidence="3">The sequence shown here is derived from an EMBL/GenBank/DDBJ whole genome shotgun (WGS) entry which is preliminary data.</text>
</comment>
<sequence length="352" mass="36906">MESTSNPNARARLRNGVIAAAAILAVSLAVWTFGAVNAERDRARRLEEAIELSAVASVLLHDLDRERSEAVYVTADPAAAKADFNARARNTDDAIATVVDGLAPAGGAKRLLGPQDPVAEHALSALERLDGLRAAVNARSLAPDETAARYTRVIDALIADQGAMLARLSPERPDIAHALIALARLADRVGLERGLGCLGFAVHGMPPMLETLLTSAHAEQALNRSRFVEHAPPERAAMLRATIARTETPEQARARTLLAASARGAELDASLHGAWSGSMRELSADLSVLKNVYLRESLEGLVIRHRARARARLILGGGATGGAVLLLLVAMAVFRKPKPGAGGASAASEGAA</sequence>
<organism evidence="3 4">
    <name type="scientific">Marinicauda salina</name>
    <dbReference type="NCBI Taxonomy" id="2135793"/>
    <lineage>
        <taxon>Bacteria</taxon>
        <taxon>Pseudomonadati</taxon>
        <taxon>Pseudomonadota</taxon>
        <taxon>Alphaproteobacteria</taxon>
        <taxon>Maricaulales</taxon>
        <taxon>Maricaulaceae</taxon>
        <taxon>Marinicauda</taxon>
    </lineage>
</organism>
<dbReference type="OrthoDB" id="9973488at2"/>
<dbReference type="Pfam" id="PF08376">
    <property type="entry name" value="NIT"/>
    <property type="match status" value="1"/>
</dbReference>
<dbReference type="Proteomes" id="UP000245168">
    <property type="component" value="Unassembled WGS sequence"/>
</dbReference>
<name>A0A2U2BUJ7_9PROT</name>
<keyword evidence="1" id="KW-0812">Transmembrane</keyword>
<keyword evidence="4" id="KW-1185">Reference proteome</keyword>
<evidence type="ECO:0000256" key="1">
    <source>
        <dbReference type="SAM" id="Phobius"/>
    </source>
</evidence>
<keyword evidence="1" id="KW-1133">Transmembrane helix</keyword>
<protein>
    <recommendedName>
        <fullName evidence="2">Nitrate/nitrite sensing protein domain-containing protein</fullName>
    </recommendedName>
</protein>
<reference evidence="4" key="1">
    <citation type="submission" date="2018-05" db="EMBL/GenBank/DDBJ databases">
        <authorList>
            <person name="Liu B.-T."/>
        </authorList>
    </citation>
    <scope>NUCLEOTIDE SEQUENCE [LARGE SCALE GENOMIC DNA]</scope>
    <source>
        <strain evidence="4">WD6-1</strain>
    </source>
</reference>
<dbReference type="RefSeq" id="WP_109252937.1">
    <property type="nucleotide sequence ID" value="NZ_QEXV01000003.1"/>
</dbReference>
<keyword evidence="1" id="KW-0472">Membrane</keyword>
<evidence type="ECO:0000313" key="4">
    <source>
        <dbReference type="Proteomes" id="UP000245168"/>
    </source>
</evidence>
<feature type="domain" description="Nitrate/nitrite sensing protein" evidence="2">
    <location>
        <begin position="59"/>
        <end position="280"/>
    </location>
</feature>
<feature type="transmembrane region" description="Helical" evidence="1">
    <location>
        <begin position="313"/>
        <end position="334"/>
    </location>
</feature>
<evidence type="ECO:0000313" key="3">
    <source>
        <dbReference type="EMBL" id="PWE17706.1"/>
    </source>
</evidence>